<evidence type="ECO:0000256" key="6">
    <source>
        <dbReference type="SAM" id="SignalP"/>
    </source>
</evidence>
<dbReference type="AlphaFoldDB" id="G9MTH0"/>
<dbReference type="InterPro" id="IPR052210">
    <property type="entry name" value="LysM1-like"/>
</dbReference>
<comment type="similarity">
    <text evidence="4">Belongs to the secreted LysM effector family.</text>
</comment>
<dbReference type="STRING" id="413071.G9MTH0"/>
<keyword evidence="1" id="KW-0147">Chitin-binding</keyword>
<dbReference type="PROSITE" id="PS51782">
    <property type="entry name" value="LYSM"/>
    <property type="match status" value="3"/>
</dbReference>
<gene>
    <name evidence="8" type="ORF">TRIVIDRAFT_222410</name>
</gene>
<dbReference type="PANTHER" id="PTHR34997">
    <property type="entry name" value="AM15"/>
    <property type="match status" value="1"/>
</dbReference>
<evidence type="ECO:0000313" key="8">
    <source>
        <dbReference type="EMBL" id="EHK23208.1"/>
    </source>
</evidence>
<feature type="region of interest" description="Disordered" evidence="5">
    <location>
        <begin position="102"/>
        <end position="125"/>
    </location>
</feature>
<keyword evidence="3" id="KW-0843">Virulence</keyword>
<feature type="domain" description="LysM" evidence="7">
    <location>
        <begin position="220"/>
        <end position="266"/>
    </location>
</feature>
<dbReference type="OrthoDB" id="5985073at2759"/>
<feature type="domain" description="LysM" evidence="7">
    <location>
        <begin position="301"/>
        <end position="347"/>
    </location>
</feature>
<keyword evidence="2 6" id="KW-0732">Signal</keyword>
<dbReference type="Gene3D" id="3.10.350.10">
    <property type="entry name" value="LysM domain"/>
    <property type="match status" value="4"/>
</dbReference>
<protein>
    <recommendedName>
        <fullName evidence="7">LysM domain-containing protein</fullName>
    </recommendedName>
</protein>
<reference evidence="8 9" key="1">
    <citation type="journal article" date="2011" name="Genome Biol.">
        <title>Comparative genome sequence analysis underscores mycoparasitism as the ancestral life style of Trichoderma.</title>
        <authorList>
            <person name="Kubicek C.P."/>
            <person name="Herrera-Estrella A."/>
            <person name="Seidl-Seiboth V."/>
            <person name="Martinez D.A."/>
            <person name="Druzhinina I.S."/>
            <person name="Thon M."/>
            <person name="Zeilinger S."/>
            <person name="Casas-Flores S."/>
            <person name="Horwitz B.A."/>
            <person name="Mukherjee P.K."/>
            <person name="Mukherjee M."/>
            <person name="Kredics L."/>
            <person name="Alcaraz L.D."/>
            <person name="Aerts A."/>
            <person name="Antal Z."/>
            <person name="Atanasova L."/>
            <person name="Cervantes-Badillo M.G."/>
            <person name="Challacombe J."/>
            <person name="Chertkov O."/>
            <person name="McCluskey K."/>
            <person name="Coulpier F."/>
            <person name="Deshpande N."/>
            <person name="von Doehren H."/>
            <person name="Ebbole D.J."/>
            <person name="Esquivel-Naranjo E.U."/>
            <person name="Fekete E."/>
            <person name="Flipphi M."/>
            <person name="Glaser F."/>
            <person name="Gomez-Rodriguez E.Y."/>
            <person name="Gruber S."/>
            <person name="Han C."/>
            <person name="Henrissat B."/>
            <person name="Hermosa R."/>
            <person name="Hernandez-Onate M."/>
            <person name="Karaffa L."/>
            <person name="Kosti I."/>
            <person name="Le Crom S."/>
            <person name="Lindquist E."/>
            <person name="Lucas S."/>
            <person name="Luebeck M."/>
            <person name="Luebeck P.S."/>
            <person name="Margeot A."/>
            <person name="Metz B."/>
            <person name="Misra M."/>
            <person name="Nevalainen H."/>
            <person name="Omann M."/>
            <person name="Packer N."/>
            <person name="Perrone G."/>
            <person name="Uresti-Rivera E.E."/>
            <person name="Salamov A."/>
            <person name="Schmoll M."/>
            <person name="Seiboth B."/>
            <person name="Shapiro H."/>
            <person name="Sukno S."/>
            <person name="Tamayo-Ramos J.A."/>
            <person name="Tisch D."/>
            <person name="Wiest A."/>
            <person name="Wilkinson H.H."/>
            <person name="Zhang M."/>
            <person name="Coutinho P.M."/>
            <person name="Kenerley C.M."/>
            <person name="Monte E."/>
            <person name="Baker S.E."/>
            <person name="Grigoriev I.V."/>
        </authorList>
    </citation>
    <scope>NUCLEOTIDE SEQUENCE [LARGE SCALE GENOMIC DNA]</scope>
    <source>
        <strain evidence="9">Gv29-8 / FGSC 10586</strain>
    </source>
</reference>
<dbReference type="SMART" id="SM00257">
    <property type="entry name" value="LysM"/>
    <property type="match status" value="3"/>
</dbReference>
<organism evidence="8 9">
    <name type="scientific">Hypocrea virens (strain Gv29-8 / FGSC 10586)</name>
    <name type="common">Gliocladium virens</name>
    <name type="synonym">Trichoderma virens</name>
    <dbReference type="NCBI Taxonomy" id="413071"/>
    <lineage>
        <taxon>Eukaryota</taxon>
        <taxon>Fungi</taxon>
        <taxon>Dikarya</taxon>
        <taxon>Ascomycota</taxon>
        <taxon>Pezizomycotina</taxon>
        <taxon>Sordariomycetes</taxon>
        <taxon>Hypocreomycetidae</taxon>
        <taxon>Hypocreales</taxon>
        <taxon>Hypocreaceae</taxon>
        <taxon>Trichoderma</taxon>
    </lineage>
</organism>
<dbReference type="GO" id="GO:0016787">
    <property type="term" value="F:hydrolase activity"/>
    <property type="evidence" value="ECO:0007669"/>
    <property type="project" value="InterPro"/>
</dbReference>
<evidence type="ECO:0000256" key="4">
    <source>
        <dbReference type="ARBA" id="ARBA00044955"/>
    </source>
</evidence>
<evidence type="ECO:0000256" key="2">
    <source>
        <dbReference type="ARBA" id="ARBA00022729"/>
    </source>
</evidence>
<dbReference type="Pfam" id="PF01476">
    <property type="entry name" value="LysM"/>
    <property type="match status" value="3"/>
</dbReference>
<sequence length="687" mass="74501">MKLLLALLNGLFIVPAILAAPHARTKRGEKPVGKVDPETASDCTYWEEKTDASVTCDSLQAAWSISANDFREWNPLVKDDCSGMKIDNSYCVEVNFGLPRSTTTQPTTVPSATSTDNGVITPTPTQPNMVDNCNKFYLVKEDESCADIASANGISVEDFGKWNPKVGAQCTGLWAKTYACVGVLGSTGSSTAVPSTTTTTGNGVVTPTPTQPGMVDNCNKFYFVKEGDGCADIITNSGISMEDFAKWNPKVGPKCTGLWAKTYTCVGILGSQTGKPTAPAPPNAVKTPSPIQPDMINSCNRFHFVESGQSCQDIASRYGVTVSELTNWNPKTGSDCSRIFGQTWACVDPIRRFSFDDGTKNQWIVAEGGADTSSKALAMTSFSNKAYYDVNFNDVAFEARVTLRAGRSGNAGIMFRASDIGKGADQYRGYYAGVNLAGDLVLGRANNDWRELGRAKVGVSADRPFTIKALATGDQIAVYVNNVDRPALTVRDGTFRSGKVGVRTHETEAVFDDLFVSTVVFDDFERNLINWQIYDGGFDARTRELVASDVTSGKIAYQATFEDFVLEADVALTHSGNNRNAGFLFRTTDVGNGPDAYKGYYVGIDASSRVLLGRTGGGWKQLDQNNVSIRVNQKYRLRVRAIGDSINVWVDGNPYIQYRDSTYKKGMAGVRIYSTGAVIDNFTIQKI</sequence>
<dbReference type="EMBL" id="ABDF02000006">
    <property type="protein sequence ID" value="EHK23208.1"/>
    <property type="molecule type" value="Genomic_DNA"/>
</dbReference>
<evidence type="ECO:0000256" key="3">
    <source>
        <dbReference type="ARBA" id="ARBA00023026"/>
    </source>
</evidence>
<dbReference type="HOGENOM" id="CLU_425182_0_0_1"/>
<proteinExistence type="inferred from homology"/>
<name>G9MTH0_HYPVG</name>
<feature type="compositionally biased region" description="Polar residues" evidence="5">
    <location>
        <begin position="116"/>
        <end position="125"/>
    </location>
</feature>
<dbReference type="InterPro" id="IPR018392">
    <property type="entry name" value="LysM"/>
</dbReference>
<dbReference type="VEuPathDB" id="FungiDB:TRIVIDRAFT_222410"/>
<accession>G9MTH0</accession>
<dbReference type="Pfam" id="PF06439">
    <property type="entry name" value="3keto-disac_hyd"/>
    <property type="match status" value="2"/>
</dbReference>
<dbReference type="Gene3D" id="2.60.120.560">
    <property type="entry name" value="Exo-inulinase, domain 1"/>
    <property type="match status" value="2"/>
</dbReference>
<evidence type="ECO:0000259" key="7">
    <source>
        <dbReference type="PROSITE" id="PS51782"/>
    </source>
</evidence>
<keyword evidence="9" id="KW-1185">Reference proteome</keyword>
<dbReference type="CDD" id="cd00118">
    <property type="entry name" value="LysM"/>
    <property type="match status" value="3"/>
</dbReference>
<dbReference type="InterPro" id="IPR036779">
    <property type="entry name" value="LysM_dom_sf"/>
</dbReference>
<dbReference type="SUPFAM" id="SSF54106">
    <property type="entry name" value="LysM domain"/>
    <property type="match status" value="3"/>
</dbReference>
<dbReference type="GO" id="GO:0008061">
    <property type="term" value="F:chitin binding"/>
    <property type="evidence" value="ECO:0007669"/>
    <property type="project" value="UniProtKB-KW"/>
</dbReference>
<feature type="domain" description="LysM" evidence="7">
    <location>
        <begin position="135"/>
        <end position="181"/>
    </location>
</feature>
<dbReference type="eggNOG" id="KOG2806">
    <property type="taxonomic scope" value="Eukaryota"/>
</dbReference>
<evidence type="ECO:0000256" key="1">
    <source>
        <dbReference type="ARBA" id="ARBA00022669"/>
    </source>
</evidence>
<dbReference type="RefSeq" id="XP_013957401.1">
    <property type="nucleotide sequence ID" value="XM_014101926.1"/>
</dbReference>
<evidence type="ECO:0000313" key="9">
    <source>
        <dbReference type="Proteomes" id="UP000007115"/>
    </source>
</evidence>
<feature type="signal peptide" evidence="6">
    <location>
        <begin position="1"/>
        <end position="19"/>
    </location>
</feature>
<dbReference type="Proteomes" id="UP000007115">
    <property type="component" value="Unassembled WGS sequence"/>
</dbReference>
<dbReference type="InterPro" id="IPR010496">
    <property type="entry name" value="AL/BT2_dom"/>
</dbReference>
<dbReference type="InParanoid" id="G9MTH0"/>
<evidence type="ECO:0000256" key="5">
    <source>
        <dbReference type="SAM" id="MobiDB-lite"/>
    </source>
</evidence>
<feature type="chain" id="PRO_5003523622" description="LysM domain-containing protein" evidence="6">
    <location>
        <begin position="20"/>
        <end position="687"/>
    </location>
</feature>
<dbReference type="PANTHER" id="PTHR34997:SF2">
    <property type="entry name" value="LYSM DOMAIN-CONTAINING PROTEIN-RELATED"/>
    <property type="match status" value="1"/>
</dbReference>
<comment type="caution">
    <text evidence="8">The sequence shown here is derived from an EMBL/GenBank/DDBJ whole genome shotgun (WGS) entry which is preliminary data.</text>
</comment>
<feature type="compositionally biased region" description="Low complexity" evidence="5">
    <location>
        <begin position="102"/>
        <end position="115"/>
    </location>
</feature>
<dbReference type="GeneID" id="25791659"/>